<reference evidence="2 3" key="1">
    <citation type="submission" date="2016-11" db="EMBL/GenBank/DDBJ databases">
        <authorList>
            <person name="Varghese N."/>
            <person name="Submissions S."/>
        </authorList>
    </citation>
    <scope>NUCLEOTIDE SEQUENCE [LARGE SCALE GENOMIC DNA]</scope>
    <source>
        <strain evidence="2 3">DSM 28249</strain>
    </source>
</reference>
<dbReference type="Proteomes" id="UP000322545">
    <property type="component" value="Unassembled WGS sequence"/>
</dbReference>
<evidence type="ECO:0000313" key="3">
    <source>
        <dbReference type="Proteomes" id="UP000322545"/>
    </source>
</evidence>
<evidence type="ECO:0000313" key="2">
    <source>
        <dbReference type="EMBL" id="SHL34402.1"/>
    </source>
</evidence>
<dbReference type="EMBL" id="FRCB01000001">
    <property type="protein sequence ID" value="SHL34402.1"/>
    <property type="molecule type" value="Genomic_DNA"/>
</dbReference>
<dbReference type="InterPro" id="IPR046579">
    <property type="entry name" value="DUF6639"/>
</dbReference>
<proteinExistence type="predicted"/>
<evidence type="ECO:0008006" key="4">
    <source>
        <dbReference type="Google" id="ProtNLM"/>
    </source>
</evidence>
<dbReference type="Pfam" id="PF20344">
    <property type="entry name" value="DUF6639"/>
    <property type="match status" value="1"/>
</dbReference>
<organism evidence="2 3">
    <name type="scientific">Roseovarius litoreus</name>
    <dbReference type="NCBI Taxonomy" id="1155722"/>
    <lineage>
        <taxon>Bacteria</taxon>
        <taxon>Pseudomonadati</taxon>
        <taxon>Pseudomonadota</taxon>
        <taxon>Alphaproteobacteria</taxon>
        <taxon>Rhodobacterales</taxon>
        <taxon>Roseobacteraceae</taxon>
        <taxon>Roseovarius</taxon>
    </lineage>
</organism>
<sequence length="227" mass="24283">MSRLKTWLTAALLAGPAISEPLACPGPGPTITVTAGTTDHAVHLCSVARAARSRLAACHMPQIAPIDIRIVTELPAQHAKCMGLYHCDTEIIEILDLAGLRRSVSPSSAFARIPPEALQDSLVAHEMVHALIHQRLGADSGPPVQNEYIAYAMQLDLMSDPARQALLAARDITAPIPPEGLNEIILLMAPDVFAIFSWHHFRQEGHGCTLIGKLLDGAPGPFPNISP</sequence>
<keyword evidence="3" id="KW-1185">Reference proteome</keyword>
<feature type="chain" id="PRO_5013269024" description="Peptidase MA superfamily protein" evidence="1">
    <location>
        <begin position="20"/>
        <end position="227"/>
    </location>
</feature>
<protein>
    <recommendedName>
        <fullName evidence="4">Peptidase MA superfamily protein</fullName>
    </recommendedName>
</protein>
<keyword evidence="1" id="KW-0732">Signal</keyword>
<feature type="signal peptide" evidence="1">
    <location>
        <begin position="1"/>
        <end position="19"/>
    </location>
</feature>
<accession>A0A1M6ZV99</accession>
<dbReference type="RefSeq" id="WP_149777803.1">
    <property type="nucleotide sequence ID" value="NZ_FRCB01000001.1"/>
</dbReference>
<name>A0A1M6ZV99_9RHOB</name>
<gene>
    <name evidence="2" type="ORF">SAMN05443432_101199</name>
</gene>
<dbReference type="AlphaFoldDB" id="A0A1M6ZV99"/>
<evidence type="ECO:0000256" key="1">
    <source>
        <dbReference type="SAM" id="SignalP"/>
    </source>
</evidence>